<evidence type="ECO:0000313" key="2">
    <source>
        <dbReference type="Proteomes" id="UP000029553"/>
    </source>
</evidence>
<reference evidence="1 2" key="1">
    <citation type="submission" date="2013-09" db="EMBL/GenBank/DDBJ databases">
        <title>High correlation between genotypes and phenotypes of environmental bacteria Comamonas testosteroni strains.</title>
        <authorList>
            <person name="Liu L."/>
            <person name="Zhu W."/>
            <person name="Xia X."/>
            <person name="Xu B."/>
            <person name="Luo M."/>
            <person name="Wang G."/>
        </authorList>
    </citation>
    <scope>NUCLEOTIDE SEQUENCE [LARGE SCALE GENOMIC DNA]</scope>
    <source>
        <strain evidence="1 2">JL40</strain>
    </source>
</reference>
<sequence length="36" mass="3871">MDLTGKKALAFNLVAKAAAQVHRTAFKTLIRGNADK</sequence>
<accession>A0A096GZW3</accession>
<dbReference type="EMBL" id="AWOR01000042">
    <property type="protein sequence ID" value="KGH30740.1"/>
    <property type="molecule type" value="Genomic_DNA"/>
</dbReference>
<organism evidence="1 2">
    <name type="scientific">Comamonas testosteroni</name>
    <name type="common">Pseudomonas testosteroni</name>
    <dbReference type="NCBI Taxonomy" id="285"/>
    <lineage>
        <taxon>Bacteria</taxon>
        <taxon>Pseudomonadati</taxon>
        <taxon>Pseudomonadota</taxon>
        <taxon>Betaproteobacteria</taxon>
        <taxon>Burkholderiales</taxon>
        <taxon>Comamonadaceae</taxon>
        <taxon>Comamonas</taxon>
    </lineage>
</organism>
<name>A0A096GZW3_COMTE</name>
<dbReference type="Proteomes" id="UP000029553">
    <property type="component" value="Unassembled WGS sequence"/>
</dbReference>
<gene>
    <name evidence="1" type="ORF">P353_09340</name>
</gene>
<dbReference type="AlphaFoldDB" id="A0A096GZW3"/>
<protein>
    <submittedName>
        <fullName evidence="1">Uncharacterized protein</fullName>
    </submittedName>
</protein>
<proteinExistence type="predicted"/>
<comment type="caution">
    <text evidence="1">The sequence shown here is derived from an EMBL/GenBank/DDBJ whole genome shotgun (WGS) entry which is preliminary data.</text>
</comment>
<evidence type="ECO:0000313" key="1">
    <source>
        <dbReference type="EMBL" id="KGH30740.1"/>
    </source>
</evidence>